<dbReference type="EMBL" id="CP109109">
    <property type="protein sequence ID" value="WSC02093.1"/>
    <property type="molecule type" value="Genomic_DNA"/>
</dbReference>
<reference evidence="1" key="1">
    <citation type="submission" date="2022-10" db="EMBL/GenBank/DDBJ databases">
        <title>The complete genomes of actinobacterial strains from the NBC collection.</title>
        <authorList>
            <person name="Joergensen T.S."/>
            <person name="Alvarez Arevalo M."/>
            <person name="Sterndorff E.B."/>
            <person name="Faurdal D."/>
            <person name="Vuksanovic O."/>
            <person name="Mourched A.-S."/>
            <person name="Charusanti P."/>
            <person name="Shaw S."/>
            <person name="Blin K."/>
            <person name="Weber T."/>
        </authorList>
    </citation>
    <scope>NUCLEOTIDE SEQUENCE</scope>
    <source>
        <strain evidence="1">NBC 01771</strain>
    </source>
</reference>
<gene>
    <name evidence="1" type="ORF">OG835_37230</name>
</gene>
<dbReference type="Proteomes" id="UP001348369">
    <property type="component" value="Chromosome"/>
</dbReference>
<accession>A0ACD4ZUA0</accession>
<evidence type="ECO:0000313" key="2">
    <source>
        <dbReference type="Proteomes" id="UP001348369"/>
    </source>
</evidence>
<proteinExistence type="predicted"/>
<keyword evidence="2" id="KW-1185">Reference proteome</keyword>
<protein>
    <submittedName>
        <fullName evidence="1">DsbA family protein</fullName>
    </submittedName>
</protein>
<organism evidence="1 2">
    <name type="scientific">Streptomyces scopuliridis</name>
    <dbReference type="NCBI Taxonomy" id="452529"/>
    <lineage>
        <taxon>Bacteria</taxon>
        <taxon>Bacillati</taxon>
        <taxon>Actinomycetota</taxon>
        <taxon>Actinomycetes</taxon>
        <taxon>Kitasatosporales</taxon>
        <taxon>Streptomycetaceae</taxon>
        <taxon>Streptomyces</taxon>
    </lineage>
</organism>
<sequence>MNDTQPKKRLKRPPRLYFNLRSPFSWMGLRQLEERFPQAPDVIEYYPYWDPDEKTVAALEERDSGFHYTQMSKAKHLYILQDTKRLSARFGYTMAWPIDIDPWWERPHLAWLKARHLGREREFYTAVTAARWERGENICDAEVLRRVAESAGFDGDEMLAAADDPELRAEGVDALAAAYDDDVFGIPYFKVGRHRFWGLDRVDAFLDELIPALEKAAESVPATPQEVPADLLNRVGAYDSDSAGGCG</sequence>
<evidence type="ECO:0000313" key="1">
    <source>
        <dbReference type="EMBL" id="WSC02093.1"/>
    </source>
</evidence>
<name>A0ACD4ZUA0_9ACTN</name>